<dbReference type="CDD" id="cd04301">
    <property type="entry name" value="NAT_SF"/>
    <property type="match status" value="1"/>
</dbReference>
<dbReference type="GO" id="GO:0016747">
    <property type="term" value="F:acyltransferase activity, transferring groups other than amino-acyl groups"/>
    <property type="evidence" value="ECO:0007669"/>
    <property type="project" value="InterPro"/>
</dbReference>
<dbReference type="EMBL" id="LILD01000001">
    <property type="protein sequence ID" value="KOO39437.1"/>
    <property type="molecule type" value="Genomic_DNA"/>
</dbReference>
<name>A0A0M0KLH6_ALKHA</name>
<sequence>MLFPYKSAQRKIAMGLISFMPKEKEIKKLQKTIDLYEKETEWELFLWKVEDDYVAVIGVCHLANGDAELHHLSVNPSFRQEGLGKRLIEEVKRRLEGRLLPTKETRAFFDVCQDD</sequence>
<dbReference type="InterPro" id="IPR000182">
    <property type="entry name" value="GNAT_dom"/>
</dbReference>
<dbReference type="RefSeq" id="WP_053431418.1">
    <property type="nucleotide sequence ID" value="NZ_CP040441.1"/>
</dbReference>
<dbReference type="InterPro" id="IPR016181">
    <property type="entry name" value="Acyl_CoA_acyltransferase"/>
</dbReference>
<dbReference type="GeneID" id="87597178"/>
<evidence type="ECO:0000259" key="1">
    <source>
        <dbReference type="PROSITE" id="PS51186"/>
    </source>
</evidence>
<organism evidence="2">
    <name type="scientific">Halalkalibacterium halodurans</name>
    <name type="common">Bacillus halodurans</name>
    <dbReference type="NCBI Taxonomy" id="86665"/>
    <lineage>
        <taxon>Bacteria</taxon>
        <taxon>Bacillati</taxon>
        <taxon>Bacillota</taxon>
        <taxon>Bacilli</taxon>
        <taxon>Bacillales</taxon>
        <taxon>Bacillaceae</taxon>
        <taxon>Halalkalibacterium (ex Joshi et al. 2022)</taxon>
    </lineage>
</organism>
<dbReference type="AlphaFoldDB" id="A0A0M0KLH6"/>
<dbReference type="Pfam" id="PF00583">
    <property type="entry name" value="Acetyltransf_1"/>
    <property type="match status" value="1"/>
</dbReference>
<accession>A0A0M0KLH6</accession>
<protein>
    <submittedName>
        <fullName evidence="2">Riboflavin biosynthesis protein</fullName>
    </submittedName>
</protein>
<dbReference type="PATRIC" id="fig|136160.3.peg.2751"/>
<dbReference type="Gene3D" id="3.40.630.30">
    <property type="match status" value="1"/>
</dbReference>
<dbReference type="PROSITE" id="PS51186">
    <property type="entry name" value="GNAT"/>
    <property type="match status" value="1"/>
</dbReference>
<feature type="domain" description="N-acetyltransferase" evidence="1">
    <location>
        <begin position="3"/>
        <end position="115"/>
    </location>
</feature>
<comment type="caution">
    <text evidence="2">The sequence shown here is derived from an EMBL/GenBank/DDBJ whole genome shotgun (WGS) entry which is preliminary data.</text>
</comment>
<gene>
    <name evidence="2" type="ORF">AMD02_11695</name>
</gene>
<reference evidence="2" key="1">
    <citation type="submission" date="2015-08" db="EMBL/GenBank/DDBJ databases">
        <title>Complete DNA Sequence of Pseudomonas syringae pv. actinidiae, the Causal Agent of Kiwifruit Canker Disease.</title>
        <authorList>
            <person name="Rikkerink E.H.A."/>
            <person name="Fineran P.C."/>
        </authorList>
    </citation>
    <scope>NUCLEOTIDE SEQUENCE</scope>
    <source>
        <strain evidence="2">DSM 13666</strain>
    </source>
</reference>
<accession>A0A4Y7X1A1</accession>
<proteinExistence type="predicted"/>
<dbReference type="SUPFAM" id="SSF55729">
    <property type="entry name" value="Acyl-CoA N-acyltransferases (Nat)"/>
    <property type="match status" value="1"/>
</dbReference>
<evidence type="ECO:0000313" key="2">
    <source>
        <dbReference type="EMBL" id="KOO39437.1"/>
    </source>
</evidence>